<comment type="subcellular location">
    <subcellularLocation>
        <location evidence="1">Membrane</location>
        <topology evidence="1">Single-pass type IV membrane protein</topology>
    </subcellularLocation>
</comment>
<evidence type="ECO:0000256" key="4">
    <source>
        <dbReference type="ARBA" id="ARBA00022989"/>
    </source>
</evidence>
<dbReference type="Proteomes" id="UP000000759">
    <property type="component" value="Chromosome 20"/>
</dbReference>
<dbReference type="GO" id="GO:0005886">
    <property type="term" value="C:plasma membrane"/>
    <property type="evidence" value="ECO:0007669"/>
    <property type="project" value="TreeGrafter"/>
</dbReference>
<dbReference type="FunCoup" id="B7G8V3">
    <property type="interactions" value="93"/>
</dbReference>
<dbReference type="InParanoid" id="B7G8V3"/>
<dbReference type="STRING" id="556484.B7G8V3"/>
<evidence type="ECO:0000256" key="6">
    <source>
        <dbReference type="SAM" id="Coils"/>
    </source>
</evidence>
<evidence type="ECO:0000256" key="2">
    <source>
        <dbReference type="ARBA" id="ARBA00008932"/>
    </source>
</evidence>
<evidence type="ECO:0000259" key="8">
    <source>
        <dbReference type="PROSITE" id="PS50202"/>
    </source>
</evidence>
<reference evidence="9 10" key="1">
    <citation type="journal article" date="2008" name="Nature">
        <title>The Phaeodactylum genome reveals the evolutionary history of diatom genomes.</title>
        <authorList>
            <person name="Bowler C."/>
            <person name="Allen A.E."/>
            <person name="Badger J.H."/>
            <person name="Grimwood J."/>
            <person name="Jabbari K."/>
            <person name="Kuo A."/>
            <person name="Maheswari U."/>
            <person name="Martens C."/>
            <person name="Maumus F."/>
            <person name="Otillar R.P."/>
            <person name="Rayko E."/>
            <person name="Salamov A."/>
            <person name="Vandepoele K."/>
            <person name="Beszteri B."/>
            <person name="Gruber A."/>
            <person name="Heijde M."/>
            <person name="Katinka M."/>
            <person name="Mock T."/>
            <person name="Valentin K."/>
            <person name="Verret F."/>
            <person name="Berges J.A."/>
            <person name="Brownlee C."/>
            <person name="Cadoret J.P."/>
            <person name="Chiovitti A."/>
            <person name="Choi C.J."/>
            <person name="Coesel S."/>
            <person name="De Martino A."/>
            <person name="Detter J.C."/>
            <person name="Durkin C."/>
            <person name="Falciatore A."/>
            <person name="Fournet J."/>
            <person name="Haruta M."/>
            <person name="Huysman M.J."/>
            <person name="Jenkins B.D."/>
            <person name="Jiroutova K."/>
            <person name="Jorgensen R.E."/>
            <person name="Joubert Y."/>
            <person name="Kaplan A."/>
            <person name="Kroger N."/>
            <person name="Kroth P.G."/>
            <person name="La Roche J."/>
            <person name="Lindquist E."/>
            <person name="Lommer M."/>
            <person name="Martin-Jezequel V."/>
            <person name="Lopez P.J."/>
            <person name="Lucas S."/>
            <person name="Mangogna M."/>
            <person name="McGinnis K."/>
            <person name="Medlin L.K."/>
            <person name="Montsant A."/>
            <person name="Oudot-Le Secq M.P."/>
            <person name="Napoli C."/>
            <person name="Obornik M."/>
            <person name="Parker M.S."/>
            <person name="Petit J.L."/>
            <person name="Porcel B.M."/>
            <person name="Poulsen N."/>
            <person name="Robison M."/>
            <person name="Rychlewski L."/>
            <person name="Rynearson T.A."/>
            <person name="Schmutz J."/>
            <person name="Shapiro H."/>
            <person name="Siaut M."/>
            <person name="Stanley M."/>
            <person name="Sussman M.R."/>
            <person name="Taylor A.R."/>
            <person name="Vardi A."/>
            <person name="von Dassow P."/>
            <person name="Vyverman W."/>
            <person name="Willis A."/>
            <person name="Wyrwicz L.S."/>
            <person name="Rokhsar D.S."/>
            <person name="Weissenbach J."/>
            <person name="Armbrust E.V."/>
            <person name="Green B.R."/>
            <person name="Van de Peer Y."/>
            <person name="Grigoriev I.V."/>
        </authorList>
    </citation>
    <scope>NUCLEOTIDE SEQUENCE [LARGE SCALE GENOMIC DNA]</scope>
    <source>
        <strain evidence="9 10">CCAP 1055/1</strain>
    </source>
</reference>
<dbReference type="InterPro" id="IPR016763">
    <property type="entry name" value="VAP"/>
</dbReference>
<dbReference type="GO" id="GO:0005789">
    <property type="term" value="C:endoplasmic reticulum membrane"/>
    <property type="evidence" value="ECO:0007669"/>
    <property type="project" value="InterPro"/>
</dbReference>
<dbReference type="SUPFAM" id="SSF49354">
    <property type="entry name" value="PapD-like"/>
    <property type="match status" value="1"/>
</dbReference>
<feature type="non-terminal residue" evidence="9">
    <location>
        <position position="306"/>
    </location>
</feature>
<dbReference type="eggNOG" id="KOG0439">
    <property type="taxonomic scope" value="Eukaryota"/>
</dbReference>
<dbReference type="GeneID" id="7195211"/>
<accession>B7G8V3</accession>
<dbReference type="OrthoDB" id="264603at2759"/>
<dbReference type="KEGG" id="pti:PHATRDRAFT_48918"/>
<dbReference type="RefSeq" id="XP_002183532.1">
    <property type="nucleotide sequence ID" value="XM_002183496.1"/>
</dbReference>
<evidence type="ECO:0000313" key="9">
    <source>
        <dbReference type="EMBL" id="EEC44714.1"/>
    </source>
</evidence>
<evidence type="ECO:0000256" key="1">
    <source>
        <dbReference type="ARBA" id="ARBA00004211"/>
    </source>
</evidence>
<dbReference type="InterPro" id="IPR013783">
    <property type="entry name" value="Ig-like_fold"/>
</dbReference>
<evidence type="ECO:0000256" key="3">
    <source>
        <dbReference type="ARBA" id="ARBA00022692"/>
    </source>
</evidence>
<feature type="coiled-coil region" evidence="6">
    <location>
        <begin position="202"/>
        <end position="229"/>
    </location>
</feature>
<gene>
    <name evidence="9" type="ORF">PHATRDRAFT_48918</name>
</gene>
<keyword evidence="4" id="KW-1133">Transmembrane helix</keyword>
<reference evidence="10" key="2">
    <citation type="submission" date="2008-08" db="EMBL/GenBank/DDBJ databases">
        <authorList>
            <consortium name="Diatom Consortium"/>
            <person name="Grigoriev I."/>
            <person name="Grimwood J."/>
            <person name="Kuo A."/>
            <person name="Otillar R.P."/>
            <person name="Salamov A."/>
            <person name="Detter J.C."/>
            <person name="Lindquist E."/>
            <person name="Shapiro H."/>
            <person name="Lucas S."/>
            <person name="Glavina del Rio T."/>
            <person name="Pitluck S."/>
            <person name="Rokhsar D."/>
            <person name="Bowler C."/>
        </authorList>
    </citation>
    <scope>GENOME REANNOTATION</scope>
    <source>
        <strain evidence="10">CCAP 1055/1</strain>
    </source>
</reference>
<dbReference type="PaxDb" id="2850-Phatr48918"/>
<proteinExistence type="inferred from homology"/>
<keyword evidence="6" id="KW-0175">Coiled coil</keyword>
<dbReference type="AlphaFoldDB" id="B7G8V3"/>
<sequence>MASLEIEPENELRFKLSEEEQTPRCTMTLTHPGGTDEALAFKVKTTQPRRYLVRPNQGLIKPGGSETIQILLVEKDKQALMQSFQRLGQSALDHSKDKFLVQSCAVSQQFASQYDDAGTGYDALSTMWTSVTAAGSRTTVSNKKLHVKHVVSDVSIPRSSTASPLRPHEPTSAQTLESMSPEQLLSEVATLRRKYDELVGFSVNLTAERDILNNTLEQAKRDLDREVKKSAFSDNKRNVRHGTISDTIPKRSLGSLVLVAILFFVAGLKLEQSGNSRILRHVPVVGRMLEGATTAKNVDSVTPAPE</sequence>
<dbReference type="HOGENOM" id="CLU_872836_0_0_1"/>
<organism evidence="9 10">
    <name type="scientific">Phaeodactylum tricornutum (strain CCAP 1055/1)</name>
    <dbReference type="NCBI Taxonomy" id="556484"/>
    <lineage>
        <taxon>Eukaryota</taxon>
        <taxon>Sar</taxon>
        <taxon>Stramenopiles</taxon>
        <taxon>Ochrophyta</taxon>
        <taxon>Bacillariophyta</taxon>
        <taxon>Bacillariophyceae</taxon>
        <taxon>Bacillariophycidae</taxon>
        <taxon>Naviculales</taxon>
        <taxon>Phaeodactylaceae</taxon>
        <taxon>Phaeodactylum</taxon>
    </lineage>
</organism>
<keyword evidence="10" id="KW-1185">Reference proteome</keyword>
<evidence type="ECO:0000313" key="10">
    <source>
        <dbReference type="Proteomes" id="UP000000759"/>
    </source>
</evidence>
<evidence type="ECO:0000256" key="5">
    <source>
        <dbReference type="ARBA" id="ARBA00023136"/>
    </source>
</evidence>
<protein>
    <recommendedName>
        <fullName evidence="8">MSP domain-containing protein</fullName>
    </recommendedName>
</protein>
<comment type="similarity">
    <text evidence="2">Belongs to the VAMP-associated protein (VAP) (TC 9.B.17) family.</text>
</comment>
<feature type="domain" description="MSP" evidence="8">
    <location>
        <begin position="3"/>
        <end position="150"/>
    </location>
</feature>
<keyword evidence="5" id="KW-0472">Membrane</keyword>
<evidence type="ECO:0000256" key="7">
    <source>
        <dbReference type="SAM" id="MobiDB-lite"/>
    </source>
</evidence>
<dbReference type="InterPro" id="IPR000535">
    <property type="entry name" value="MSP_dom"/>
</dbReference>
<dbReference type="Pfam" id="PF00635">
    <property type="entry name" value="Motile_Sperm"/>
    <property type="match status" value="1"/>
</dbReference>
<dbReference type="PROSITE" id="PS50202">
    <property type="entry name" value="MSP"/>
    <property type="match status" value="1"/>
</dbReference>
<name>B7G8V3_PHATC</name>
<feature type="region of interest" description="Disordered" evidence="7">
    <location>
        <begin position="157"/>
        <end position="179"/>
    </location>
</feature>
<keyword evidence="3" id="KW-0812">Transmembrane</keyword>
<dbReference type="PANTHER" id="PTHR10809">
    <property type="entry name" value="VESICLE-ASSOCIATED MEMBRANE PROTEIN-ASSOCIATED PROTEIN"/>
    <property type="match status" value="1"/>
</dbReference>
<dbReference type="Gene3D" id="2.60.40.10">
    <property type="entry name" value="Immunoglobulins"/>
    <property type="match status" value="1"/>
</dbReference>
<dbReference type="InterPro" id="IPR008962">
    <property type="entry name" value="PapD-like_sf"/>
</dbReference>
<dbReference type="GO" id="GO:0090158">
    <property type="term" value="P:endoplasmic reticulum membrane organization"/>
    <property type="evidence" value="ECO:0007669"/>
    <property type="project" value="TreeGrafter"/>
</dbReference>
<dbReference type="EMBL" id="CM000622">
    <property type="protein sequence ID" value="EEC44714.1"/>
    <property type="molecule type" value="Genomic_DNA"/>
</dbReference>
<dbReference type="PANTHER" id="PTHR10809:SF6">
    <property type="entry name" value="AT11025P-RELATED"/>
    <property type="match status" value="1"/>
</dbReference>
<dbReference type="GO" id="GO:0061817">
    <property type="term" value="P:endoplasmic reticulum-plasma membrane tethering"/>
    <property type="evidence" value="ECO:0007669"/>
    <property type="project" value="TreeGrafter"/>
</dbReference>